<evidence type="ECO:0000313" key="1">
    <source>
        <dbReference type="EMBL" id="KAG0247260.1"/>
    </source>
</evidence>
<sequence>MFMDYQFHTSLDVGVHLEQFCSWYFEEFKEMGKVIKIEIPLFLTPNGNGNYASLLFT</sequence>
<evidence type="ECO:0000313" key="2">
    <source>
        <dbReference type="Proteomes" id="UP001194580"/>
    </source>
</evidence>
<keyword evidence="2" id="KW-1185">Reference proteome</keyword>
<dbReference type="Proteomes" id="UP001194580">
    <property type="component" value="Unassembled WGS sequence"/>
</dbReference>
<feature type="non-terminal residue" evidence="1">
    <location>
        <position position="57"/>
    </location>
</feature>
<protein>
    <submittedName>
        <fullName evidence="1">Uncharacterized protein</fullName>
    </submittedName>
</protein>
<accession>A0AAD4D132</accession>
<reference evidence="1" key="1">
    <citation type="journal article" date="2020" name="Fungal Divers.">
        <title>Resolving the Mortierellaceae phylogeny through synthesis of multi-gene phylogenetics and phylogenomics.</title>
        <authorList>
            <person name="Vandepol N."/>
            <person name="Liber J."/>
            <person name="Desiro A."/>
            <person name="Na H."/>
            <person name="Kennedy M."/>
            <person name="Barry K."/>
            <person name="Grigoriev I.V."/>
            <person name="Miller A.N."/>
            <person name="O'Donnell K."/>
            <person name="Stajich J.E."/>
            <person name="Bonito G."/>
        </authorList>
    </citation>
    <scope>NUCLEOTIDE SEQUENCE</scope>
    <source>
        <strain evidence="1">NRRL 28262</strain>
    </source>
</reference>
<organism evidence="1 2">
    <name type="scientific">Linnemannia exigua</name>
    <dbReference type="NCBI Taxonomy" id="604196"/>
    <lineage>
        <taxon>Eukaryota</taxon>
        <taxon>Fungi</taxon>
        <taxon>Fungi incertae sedis</taxon>
        <taxon>Mucoromycota</taxon>
        <taxon>Mortierellomycotina</taxon>
        <taxon>Mortierellomycetes</taxon>
        <taxon>Mortierellales</taxon>
        <taxon>Mortierellaceae</taxon>
        <taxon>Linnemannia</taxon>
    </lineage>
</organism>
<dbReference type="AlphaFoldDB" id="A0AAD4D132"/>
<name>A0AAD4D132_9FUNG</name>
<dbReference type="EMBL" id="JAAAIL010004867">
    <property type="protein sequence ID" value="KAG0247260.1"/>
    <property type="molecule type" value="Genomic_DNA"/>
</dbReference>
<comment type="caution">
    <text evidence="1">The sequence shown here is derived from an EMBL/GenBank/DDBJ whole genome shotgun (WGS) entry which is preliminary data.</text>
</comment>
<gene>
    <name evidence="1" type="ORF">BGZ95_008857</name>
</gene>
<proteinExistence type="predicted"/>